<dbReference type="AlphaFoldDB" id="A0A6A1WPH5"/>
<keyword evidence="3" id="KW-1185">Reference proteome</keyword>
<feature type="compositionally biased region" description="Basic and acidic residues" evidence="1">
    <location>
        <begin position="14"/>
        <end position="26"/>
    </location>
</feature>
<protein>
    <submittedName>
        <fullName evidence="2">Uncharacterized protein</fullName>
    </submittedName>
</protein>
<evidence type="ECO:0000313" key="2">
    <source>
        <dbReference type="EMBL" id="KAB1226563.1"/>
    </source>
</evidence>
<feature type="region of interest" description="Disordered" evidence="1">
    <location>
        <begin position="1"/>
        <end position="26"/>
    </location>
</feature>
<name>A0A6A1WPH5_9ROSI</name>
<comment type="caution">
    <text evidence="2">The sequence shown here is derived from an EMBL/GenBank/DDBJ whole genome shotgun (WGS) entry which is preliminary data.</text>
</comment>
<proteinExistence type="predicted"/>
<reference evidence="2 3" key="1">
    <citation type="journal article" date="2019" name="Plant Biotechnol. J.">
        <title>The red bayberry genome and genetic basis of sex determination.</title>
        <authorList>
            <person name="Jia H.M."/>
            <person name="Jia H.J."/>
            <person name="Cai Q.L."/>
            <person name="Wang Y."/>
            <person name="Zhao H.B."/>
            <person name="Yang W.F."/>
            <person name="Wang G.Y."/>
            <person name="Li Y.H."/>
            <person name="Zhan D.L."/>
            <person name="Shen Y.T."/>
            <person name="Niu Q.F."/>
            <person name="Chang L."/>
            <person name="Qiu J."/>
            <person name="Zhao L."/>
            <person name="Xie H.B."/>
            <person name="Fu W.Y."/>
            <person name="Jin J."/>
            <person name="Li X.W."/>
            <person name="Jiao Y."/>
            <person name="Zhou C.C."/>
            <person name="Tu T."/>
            <person name="Chai C.Y."/>
            <person name="Gao J.L."/>
            <person name="Fan L.J."/>
            <person name="van de Weg E."/>
            <person name="Wang J.Y."/>
            <person name="Gao Z.S."/>
        </authorList>
    </citation>
    <scope>NUCLEOTIDE SEQUENCE [LARGE SCALE GENOMIC DNA]</scope>
    <source>
        <tissue evidence="2">Leaves</tissue>
    </source>
</reference>
<accession>A0A6A1WPH5</accession>
<dbReference type="Proteomes" id="UP000516437">
    <property type="component" value="Chromosome 1"/>
</dbReference>
<gene>
    <name evidence="2" type="ORF">CJ030_MR1G001459</name>
</gene>
<evidence type="ECO:0000256" key="1">
    <source>
        <dbReference type="SAM" id="MobiDB-lite"/>
    </source>
</evidence>
<sequence>MPKHSRLAASLQAHPKEAMTTKERRTTVQRDPINSITVRRSFSLGSGSLLPAVAPQPEVQAQAIEEPAGSFARAAHSQSPLACVLEEVECHIVGAFNKAISPIITSLAVMDERLSEIESRQQAMEKAQKDVWEDIMQRIDDVEHDLVKEIKKKSH</sequence>
<evidence type="ECO:0000313" key="3">
    <source>
        <dbReference type="Proteomes" id="UP000516437"/>
    </source>
</evidence>
<organism evidence="2 3">
    <name type="scientific">Morella rubra</name>
    <name type="common">Chinese bayberry</name>
    <dbReference type="NCBI Taxonomy" id="262757"/>
    <lineage>
        <taxon>Eukaryota</taxon>
        <taxon>Viridiplantae</taxon>
        <taxon>Streptophyta</taxon>
        <taxon>Embryophyta</taxon>
        <taxon>Tracheophyta</taxon>
        <taxon>Spermatophyta</taxon>
        <taxon>Magnoliopsida</taxon>
        <taxon>eudicotyledons</taxon>
        <taxon>Gunneridae</taxon>
        <taxon>Pentapetalae</taxon>
        <taxon>rosids</taxon>
        <taxon>fabids</taxon>
        <taxon>Fagales</taxon>
        <taxon>Myricaceae</taxon>
        <taxon>Morella</taxon>
    </lineage>
</organism>
<dbReference type="EMBL" id="RXIC02000019">
    <property type="protein sequence ID" value="KAB1226563.1"/>
    <property type="molecule type" value="Genomic_DNA"/>
</dbReference>